<reference evidence="10 11" key="1">
    <citation type="journal article" date="2015" name="Stand. Genomic Sci.">
        <title>Complete genome sequence and description of Salinispira pacifica gen. nov., sp. nov., a novel spirochaete isolated form a hypersaline microbial mat.</title>
        <authorList>
            <person name="Ben Hania W."/>
            <person name="Joseph M."/>
            <person name="Schumann P."/>
            <person name="Bunk B."/>
            <person name="Fiebig A."/>
            <person name="Sproer C."/>
            <person name="Klenk H.P."/>
            <person name="Fardeau M.L."/>
            <person name="Spring S."/>
        </authorList>
    </citation>
    <scope>NUCLEOTIDE SEQUENCE [LARGE SCALE GENOMIC DNA]</scope>
    <source>
        <strain evidence="10 11">L21-RPul-D2</strain>
    </source>
</reference>
<dbReference type="InterPro" id="IPR031314">
    <property type="entry name" value="DNK_dom"/>
</dbReference>
<dbReference type="Proteomes" id="UP000018680">
    <property type="component" value="Chromosome"/>
</dbReference>
<feature type="binding site" evidence="7">
    <location>
        <position position="149"/>
    </location>
    <ligand>
        <name>substrate</name>
    </ligand>
</feature>
<dbReference type="GO" id="GO:0004138">
    <property type="term" value="F:deoxyguanosine kinase activity"/>
    <property type="evidence" value="ECO:0007669"/>
    <property type="project" value="UniProtKB-EC"/>
</dbReference>
<comment type="similarity">
    <text evidence="1">Belongs to the DCK/DGK family.</text>
</comment>
<feature type="domain" description="Deoxynucleoside kinase" evidence="9">
    <location>
        <begin position="7"/>
        <end position="200"/>
    </location>
</feature>
<dbReference type="PIRSF" id="PIRSF000705">
    <property type="entry name" value="DNK"/>
    <property type="match status" value="1"/>
</dbReference>
<dbReference type="FunFam" id="3.40.50.300:FF:000659">
    <property type="entry name" value="Deoxyguanosine kinase"/>
    <property type="match status" value="1"/>
</dbReference>
<dbReference type="HOGENOM" id="CLU_030466_2_1_12"/>
<evidence type="ECO:0000256" key="6">
    <source>
        <dbReference type="PIRSR" id="PIRSR000705-1"/>
    </source>
</evidence>
<evidence type="ECO:0000256" key="5">
    <source>
        <dbReference type="ARBA" id="ARBA00022840"/>
    </source>
</evidence>
<evidence type="ECO:0000256" key="8">
    <source>
        <dbReference type="PIRSR" id="PIRSR000705-3"/>
    </source>
</evidence>
<dbReference type="EC" id="2.7.1.113" evidence="10"/>
<evidence type="ECO:0000259" key="9">
    <source>
        <dbReference type="Pfam" id="PF01712"/>
    </source>
</evidence>
<dbReference type="PANTHER" id="PTHR10513">
    <property type="entry name" value="DEOXYNUCLEOSIDE KINASE"/>
    <property type="match status" value="1"/>
</dbReference>
<dbReference type="InterPro" id="IPR027417">
    <property type="entry name" value="P-loop_NTPase"/>
</dbReference>
<evidence type="ECO:0000256" key="3">
    <source>
        <dbReference type="ARBA" id="ARBA00022741"/>
    </source>
</evidence>
<accession>V5WLG9</accession>
<dbReference type="AlphaFoldDB" id="V5WLG9"/>
<keyword evidence="11" id="KW-1185">Reference proteome</keyword>
<dbReference type="KEGG" id="slr:L21SP2_3097"/>
<feature type="binding site" evidence="7">
    <location>
        <position position="83"/>
    </location>
    <ligand>
        <name>substrate</name>
    </ligand>
</feature>
<dbReference type="OrthoDB" id="9776634at2"/>
<proteinExistence type="inferred from homology"/>
<feature type="binding site" evidence="7">
    <location>
        <position position="58"/>
    </location>
    <ligand>
        <name>substrate</name>
    </ligand>
</feature>
<evidence type="ECO:0000256" key="1">
    <source>
        <dbReference type="ARBA" id="ARBA00007420"/>
    </source>
</evidence>
<feature type="active site" description="Proton acceptor" evidence="6">
    <location>
        <position position="82"/>
    </location>
</feature>
<dbReference type="Pfam" id="PF01712">
    <property type="entry name" value="dNK"/>
    <property type="match status" value="1"/>
</dbReference>
<evidence type="ECO:0000256" key="7">
    <source>
        <dbReference type="PIRSR" id="PIRSR000705-2"/>
    </source>
</evidence>
<dbReference type="InterPro" id="IPR002624">
    <property type="entry name" value="DCK/DGK"/>
</dbReference>
<feature type="binding site" evidence="7">
    <location>
        <position position="88"/>
    </location>
    <ligand>
        <name>substrate</name>
    </ligand>
</feature>
<evidence type="ECO:0000313" key="10">
    <source>
        <dbReference type="EMBL" id="AHC16439.1"/>
    </source>
</evidence>
<feature type="binding site" evidence="8">
    <location>
        <begin position="140"/>
        <end position="144"/>
    </location>
    <ligand>
        <name>ATP</name>
        <dbReference type="ChEBI" id="CHEBI:30616"/>
    </ligand>
</feature>
<dbReference type="InterPro" id="IPR050566">
    <property type="entry name" value="Deoxyribonucleoside_kinase"/>
</dbReference>
<keyword evidence="2 10" id="KW-0808">Transferase</keyword>
<keyword evidence="3 8" id="KW-0547">Nucleotide-binding</keyword>
<dbReference type="GO" id="GO:0005524">
    <property type="term" value="F:ATP binding"/>
    <property type="evidence" value="ECO:0007669"/>
    <property type="project" value="UniProtKB-KW"/>
</dbReference>
<keyword evidence="5 8" id="KW-0067">ATP-binding</keyword>
<feature type="binding site" evidence="7">
    <location>
        <position position="35"/>
    </location>
    <ligand>
        <name>substrate</name>
    </ligand>
</feature>
<organism evidence="10 11">
    <name type="scientific">Salinispira pacifica</name>
    <dbReference type="NCBI Taxonomy" id="1307761"/>
    <lineage>
        <taxon>Bacteria</taxon>
        <taxon>Pseudomonadati</taxon>
        <taxon>Spirochaetota</taxon>
        <taxon>Spirochaetia</taxon>
        <taxon>Spirochaetales</taxon>
        <taxon>Spirochaetaceae</taxon>
        <taxon>Salinispira</taxon>
    </lineage>
</organism>
<dbReference type="Gene3D" id="3.40.50.300">
    <property type="entry name" value="P-loop containing nucleotide triphosphate hydrolases"/>
    <property type="match status" value="1"/>
</dbReference>
<name>V5WLG9_9SPIO</name>
<dbReference type="eggNOG" id="COG1428">
    <property type="taxonomic scope" value="Bacteria"/>
</dbReference>
<evidence type="ECO:0000313" key="11">
    <source>
        <dbReference type="Proteomes" id="UP000018680"/>
    </source>
</evidence>
<feature type="binding site" evidence="7">
    <location>
        <position position="47"/>
    </location>
    <ligand>
        <name>substrate</name>
    </ligand>
</feature>
<evidence type="ECO:0000256" key="4">
    <source>
        <dbReference type="ARBA" id="ARBA00022777"/>
    </source>
</evidence>
<sequence>MEKKQYIVVAGNIGAGKSTLVELLSRKLNWKAYYEPVGENPYLKDFYADMSAWAYHSQMFFLADRLEMHRRLQHYSGSVVQDRSVYEDANIFARNLARQGYIDDRDFHTYWKFYELIVELLGAPDLIVYLEASVPTLKKRIALRGREFEKEIPASYLEQLNELYDEWIRNWSYCPVLSLDMNRIDVRSNPSDIDRVSERVIRALSSGQEELFLP</sequence>
<protein>
    <submittedName>
        <fullName evidence="10">Deoxyadenosine kinase/ Deoxyguanosine kinase</fullName>
        <ecNumber evidence="10">2.7.1.113</ecNumber>
        <ecNumber evidence="10">2.7.1.76</ecNumber>
    </submittedName>
</protein>
<feature type="binding site" evidence="8">
    <location>
        <begin position="11"/>
        <end position="19"/>
    </location>
    <ligand>
        <name>ATP</name>
        <dbReference type="ChEBI" id="CHEBI:30616"/>
    </ligand>
</feature>
<dbReference type="EMBL" id="CP006939">
    <property type="protein sequence ID" value="AHC16439.1"/>
    <property type="molecule type" value="Genomic_DNA"/>
</dbReference>
<dbReference type="RefSeq" id="WP_024269335.1">
    <property type="nucleotide sequence ID" value="NC_023035.1"/>
</dbReference>
<dbReference type="CDD" id="cd01673">
    <property type="entry name" value="dNK"/>
    <property type="match status" value="1"/>
</dbReference>
<dbReference type="GO" id="GO:0004136">
    <property type="term" value="F:deoxyadenosine kinase activity"/>
    <property type="evidence" value="ECO:0007669"/>
    <property type="project" value="UniProtKB-EC"/>
</dbReference>
<keyword evidence="4 10" id="KW-0418">Kinase</keyword>
<gene>
    <name evidence="10" type="ORF">L21SP2_3097</name>
</gene>
<dbReference type="GO" id="GO:0005737">
    <property type="term" value="C:cytoplasm"/>
    <property type="evidence" value="ECO:0007669"/>
    <property type="project" value="TreeGrafter"/>
</dbReference>
<dbReference type="PANTHER" id="PTHR10513:SF35">
    <property type="entry name" value="DEOXYADENOSINE KINASE"/>
    <property type="match status" value="1"/>
</dbReference>
<dbReference type="PATRIC" id="fig|1307761.3.peg.3086"/>
<dbReference type="STRING" id="1307761.L21SP2_3097"/>
<evidence type="ECO:0000256" key="2">
    <source>
        <dbReference type="ARBA" id="ARBA00022679"/>
    </source>
</evidence>
<dbReference type="EC" id="2.7.1.76" evidence="10"/>
<dbReference type="SUPFAM" id="SSF52540">
    <property type="entry name" value="P-loop containing nucleoside triphosphate hydrolases"/>
    <property type="match status" value="1"/>
</dbReference>